<evidence type="ECO:0000313" key="2">
    <source>
        <dbReference type="EMBL" id="EAT83358.1"/>
    </source>
</evidence>
<proteinExistence type="predicted"/>
<dbReference type="GeneID" id="5976368"/>
<name>Q0UGE8_PHANO</name>
<feature type="compositionally biased region" description="Basic and acidic residues" evidence="1">
    <location>
        <begin position="60"/>
        <end position="78"/>
    </location>
</feature>
<dbReference type="InParanoid" id="Q0UGE8"/>
<dbReference type="KEGG" id="pno:SNOG_09166"/>
<dbReference type="Proteomes" id="UP000001055">
    <property type="component" value="Unassembled WGS sequence"/>
</dbReference>
<evidence type="ECO:0000256" key="1">
    <source>
        <dbReference type="SAM" id="MobiDB-lite"/>
    </source>
</evidence>
<dbReference type="AlphaFoldDB" id="Q0UGE8"/>
<protein>
    <submittedName>
        <fullName evidence="2">Uncharacterized protein</fullName>
    </submittedName>
</protein>
<feature type="region of interest" description="Disordered" evidence="1">
    <location>
        <begin position="26"/>
        <end position="96"/>
    </location>
</feature>
<reference evidence="3" key="1">
    <citation type="journal article" date="2007" name="Plant Cell">
        <title>Dothideomycete-plant interactions illuminated by genome sequencing and EST analysis of the wheat pathogen Stagonospora nodorum.</title>
        <authorList>
            <person name="Hane J.K."/>
            <person name="Lowe R.G."/>
            <person name="Solomon P.S."/>
            <person name="Tan K.C."/>
            <person name="Schoch C.L."/>
            <person name="Spatafora J.W."/>
            <person name="Crous P.W."/>
            <person name="Kodira C."/>
            <person name="Birren B.W."/>
            <person name="Galagan J.E."/>
            <person name="Torriani S.F."/>
            <person name="McDonald B.A."/>
            <person name="Oliver R.P."/>
        </authorList>
    </citation>
    <scope>NUCLEOTIDE SEQUENCE [LARGE SCALE GENOMIC DNA]</scope>
    <source>
        <strain evidence="3">SN15 / ATCC MYA-4574 / FGSC 10173</strain>
    </source>
</reference>
<evidence type="ECO:0000313" key="3">
    <source>
        <dbReference type="Proteomes" id="UP000001055"/>
    </source>
</evidence>
<accession>Q0UGE8</accession>
<feature type="region of interest" description="Disordered" evidence="1">
    <location>
        <begin position="108"/>
        <end position="127"/>
    </location>
</feature>
<gene>
    <name evidence="2" type="ORF">SNOG_09166</name>
</gene>
<dbReference type="RefSeq" id="XP_001799467.1">
    <property type="nucleotide sequence ID" value="XM_001799415.1"/>
</dbReference>
<feature type="compositionally biased region" description="Basic and acidic residues" evidence="1">
    <location>
        <begin position="34"/>
        <end position="48"/>
    </location>
</feature>
<organism evidence="2 3">
    <name type="scientific">Phaeosphaeria nodorum (strain SN15 / ATCC MYA-4574 / FGSC 10173)</name>
    <name type="common">Glume blotch fungus</name>
    <name type="synonym">Parastagonospora nodorum</name>
    <dbReference type="NCBI Taxonomy" id="321614"/>
    <lineage>
        <taxon>Eukaryota</taxon>
        <taxon>Fungi</taxon>
        <taxon>Dikarya</taxon>
        <taxon>Ascomycota</taxon>
        <taxon>Pezizomycotina</taxon>
        <taxon>Dothideomycetes</taxon>
        <taxon>Pleosporomycetidae</taxon>
        <taxon>Pleosporales</taxon>
        <taxon>Pleosporineae</taxon>
        <taxon>Phaeosphaeriaceae</taxon>
        <taxon>Parastagonospora</taxon>
    </lineage>
</organism>
<sequence length="127" mass="13962">MPISALEARALHDSIRFTHLDRGHCWALGTPSEDDSRRGQGGSREQRWTIRTHNCPPARGAERNRDAPPEQVHHDEHGCNSSQAVNGLAPVAKRKVSRASTRLRDLLHHHVSEPPAPAAGLEAITLP</sequence>
<dbReference type="EMBL" id="CH445338">
    <property type="protein sequence ID" value="EAT83358.1"/>
    <property type="molecule type" value="Genomic_DNA"/>
</dbReference>